<dbReference type="GO" id="GO:0005886">
    <property type="term" value="C:plasma membrane"/>
    <property type="evidence" value="ECO:0007669"/>
    <property type="project" value="UniProtKB-SubCell"/>
</dbReference>
<dbReference type="AlphaFoldDB" id="A0A1I7KWG0"/>
<protein>
    <submittedName>
        <fullName evidence="7">Major Facilitator Superfamily protein</fullName>
    </submittedName>
</protein>
<dbReference type="Gene3D" id="1.20.1250.20">
    <property type="entry name" value="MFS general substrate transporter like domains"/>
    <property type="match status" value="1"/>
</dbReference>
<organism evidence="7 8">
    <name type="scientific">Alicyclobacillus macrosporangiidus</name>
    <dbReference type="NCBI Taxonomy" id="392015"/>
    <lineage>
        <taxon>Bacteria</taxon>
        <taxon>Bacillati</taxon>
        <taxon>Bacillota</taxon>
        <taxon>Bacilli</taxon>
        <taxon>Bacillales</taxon>
        <taxon>Alicyclobacillaceae</taxon>
        <taxon>Alicyclobacillus</taxon>
    </lineage>
</organism>
<dbReference type="InterPro" id="IPR011701">
    <property type="entry name" value="MFS"/>
</dbReference>
<feature type="transmembrane region" description="Helical" evidence="6">
    <location>
        <begin position="119"/>
        <end position="138"/>
    </location>
</feature>
<dbReference type="PANTHER" id="PTHR23513:SF6">
    <property type="entry name" value="MAJOR FACILITATOR SUPERFAMILY ASSOCIATED DOMAIN-CONTAINING PROTEIN"/>
    <property type="match status" value="1"/>
</dbReference>
<comment type="subcellular location">
    <subcellularLocation>
        <location evidence="1">Cell membrane</location>
        <topology evidence="1">Multi-pass membrane protein</topology>
    </subcellularLocation>
</comment>
<keyword evidence="5 6" id="KW-0472">Membrane</keyword>
<evidence type="ECO:0000256" key="2">
    <source>
        <dbReference type="ARBA" id="ARBA00022475"/>
    </source>
</evidence>
<evidence type="ECO:0000256" key="3">
    <source>
        <dbReference type="ARBA" id="ARBA00022692"/>
    </source>
</evidence>
<dbReference type="PANTHER" id="PTHR23513">
    <property type="entry name" value="INTEGRAL MEMBRANE EFFLUX PROTEIN-RELATED"/>
    <property type="match status" value="1"/>
</dbReference>
<evidence type="ECO:0000313" key="8">
    <source>
        <dbReference type="Proteomes" id="UP000183508"/>
    </source>
</evidence>
<feature type="transmembrane region" description="Helical" evidence="6">
    <location>
        <begin position="208"/>
        <end position="236"/>
    </location>
</feature>
<dbReference type="GO" id="GO:0022857">
    <property type="term" value="F:transmembrane transporter activity"/>
    <property type="evidence" value="ECO:0007669"/>
    <property type="project" value="InterPro"/>
</dbReference>
<evidence type="ECO:0000256" key="6">
    <source>
        <dbReference type="SAM" id="Phobius"/>
    </source>
</evidence>
<keyword evidence="3 6" id="KW-0812">Transmembrane</keyword>
<feature type="transmembrane region" description="Helical" evidence="6">
    <location>
        <begin position="94"/>
        <end position="112"/>
    </location>
</feature>
<feature type="transmembrane region" description="Helical" evidence="6">
    <location>
        <begin position="183"/>
        <end position="202"/>
    </location>
</feature>
<dbReference type="InterPro" id="IPR036259">
    <property type="entry name" value="MFS_trans_sf"/>
</dbReference>
<dbReference type="SUPFAM" id="SSF103473">
    <property type="entry name" value="MFS general substrate transporter"/>
    <property type="match status" value="1"/>
</dbReference>
<feature type="transmembrane region" description="Helical" evidence="6">
    <location>
        <begin position="6"/>
        <end position="23"/>
    </location>
</feature>
<evidence type="ECO:0000256" key="5">
    <source>
        <dbReference type="ARBA" id="ARBA00023136"/>
    </source>
</evidence>
<dbReference type="EMBL" id="FPBV01000020">
    <property type="protein sequence ID" value="SFV01644.1"/>
    <property type="molecule type" value="Genomic_DNA"/>
</dbReference>
<accession>A0A1I7KWG0</accession>
<reference evidence="8" key="1">
    <citation type="submission" date="2016-10" db="EMBL/GenBank/DDBJ databases">
        <authorList>
            <person name="Varghese N."/>
        </authorList>
    </citation>
    <scope>NUCLEOTIDE SEQUENCE [LARGE SCALE GENOMIC DNA]</scope>
    <source>
        <strain evidence="8">DSM 17980</strain>
    </source>
</reference>
<keyword evidence="8" id="KW-1185">Reference proteome</keyword>
<evidence type="ECO:0000313" key="7">
    <source>
        <dbReference type="EMBL" id="SFV01644.1"/>
    </source>
</evidence>
<keyword evidence="4 6" id="KW-1133">Transmembrane helix</keyword>
<dbReference type="Proteomes" id="UP000183508">
    <property type="component" value="Unassembled WGS sequence"/>
</dbReference>
<feature type="transmembrane region" description="Helical" evidence="6">
    <location>
        <begin position="57"/>
        <end position="74"/>
    </location>
</feature>
<dbReference type="STRING" id="392015.SAMN05421543_12019"/>
<evidence type="ECO:0000256" key="4">
    <source>
        <dbReference type="ARBA" id="ARBA00022989"/>
    </source>
</evidence>
<sequence>MFSIHTAFYIDAMSFLCSALLLTQLSRWASKQKTGQGKERMWQQLVEGTKFIRKDAVLWYGTLVLGAILLAVMVADSQLTVLLRQIPHMSPTFIAIAMAASGIGMLLGAGVLSQRSTRSVMAALGSGSAGIGVVYGFAANFTHVSITLAWALLPALFLVGGACAALVFIPFQAAMQKRTPVEFTGRVFGTLNSVMTLSTILGPVVGGILVTTCGVVGAFLGCGIALVMLGLVILAIKNKIEPRDSYVAESNGGTQGATEA</sequence>
<gene>
    <name evidence="7" type="ORF">SAMN05421543_12019</name>
</gene>
<evidence type="ECO:0000256" key="1">
    <source>
        <dbReference type="ARBA" id="ARBA00004651"/>
    </source>
</evidence>
<dbReference type="Pfam" id="PF07690">
    <property type="entry name" value="MFS_1"/>
    <property type="match status" value="1"/>
</dbReference>
<proteinExistence type="predicted"/>
<keyword evidence="2" id="KW-1003">Cell membrane</keyword>
<name>A0A1I7KWG0_9BACL</name>
<feature type="transmembrane region" description="Helical" evidence="6">
    <location>
        <begin position="150"/>
        <end position="171"/>
    </location>
</feature>